<feature type="region of interest" description="Disordered" evidence="7">
    <location>
        <begin position="122"/>
        <end position="173"/>
    </location>
</feature>
<feature type="compositionally biased region" description="Low complexity" evidence="7">
    <location>
        <begin position="951"/>
        <end position="971"/>
    </location>
</feature>
<feature type="compositionally biased region" description="Low complexity" evidence="7">
    <location>
        <begin position="51"/>
        <end position="70"/>
    </location>
</feature>
<feature type="compositionally biased region" description="Gly residues" evidence="7">
    <location>
        <begin position="211"/>
        <end position="220"/>
    </location>
</feature>
<feature type="compositionally biased region" description="Polar residues" evidence="7">
    <location>
        <begin position="122"/>
        <end position="132"/>
    </location>
</feature>
<dbReference type="PANTHER" id="PTHR24058:SF131">
    <property type="entry name" value="KINASE, PUTATIVE-RELATED"/>
    <property type="match status" value="1"/>
</dbReference>
<evidence type="ECO:0000313" key="10">
    <source>
        <dbReference type="Proteomes" id="UP000038009"/>
    </source>
</evidence>
<evidence type="ECO:0000313" key="9">
    <source>
        <dbReference type="EMBL" id="KPI86378.1"/>
    </source>
</evidence>
<feature type="compositionally biased region" description="Low complexity" evidence="7">
    <location>
        <begin position="154"/>
        <end position="169"/>
    </location>
</feature>
<dbReference type="Gene3D" id="1.10.510.10">
    <property type="entry name" value="Transferase(Phosphotransferase) domain 1"/>
    <property type="match status" value="2"/>
</dbReference>
<dbReference type="InterPro" id="IPR050494">
    <property type="entry name" value="Ser_Thr_dual-spec_kinase"/>
</dbReference>
<keyword evidence="2" id="KW-0808">Transferase</keyword>
<dbReference type="AlphaFoldDB" id="A0A0N1I3C9"/>
<evidence type="ECO:0000256" key="6">
    <source>
        <dbReference type="PROSITE-ProRule" id="PRU10141"/>
    </source>
</evidence>
<proteinExistence type="predicted"/>
<evidence type="ECO:0000259" key="8">
    <source>
        <dbReference type="PROSITE" id="PS50011"/>
    </source>
</evidence>
<dbReference type="InterPro" id="IPR011009">
    <property type="entry name" value="Kinase-like_dom_sf"/>
</dbReference>
<protein>
    <recommendedName>
        <fullName evidence="8">Protein kinase domain-containing protein</fullName>
    </recommendedName>
</protein>
<dbReference type="SUPFAM" id="SSF56112">
    <property type="entry name" value="Protein kinase-like (PK-like)"/>
    <property type="match status" value="1"/>
</dbReference>
<organism evidence="9 10">
    <name type="scientific">Leptomonas seymouri</name>
    <dbReference type="NCBI Taxonomy" id="5684"/>
    <lineage>
        <taxon>Eukaryota</taxon>
        <taxon>Discoba</taxon>
        <taxon>Euglenozoa</taxon>
        <taxon>Kinetoplastea</taxon>
        <taxon>Metakinetoplastina</taxon>
        <taxon>Trypanosomatida</taxon>
        <taxon>Trypanosomatidae</taxon>
        <taxon>Leishmaniinae</taxon>
        <taxon>Leptomonas</taxon>
    </lineage>
</organism>
<feature type="region of interest" description="Disordered" evidence="7">
    <location>
        <begin position="580"/>
        <end position="643"/>
    </location>
</feature>
<dbReference type="GO" id="GO:0004674">
    <property type="term" value="F:protein serine/threonine kinase activity"/>
    <property type="evidence" value="ECO:0007669"/>
    <property type="project" value="UniProtKB-KW"/>
</dbReference>
<dbReference type="EMBL" id="LJSK01000134">
    <property type="protein sequence ID" value="KPI86378.1"/>
    <property type="molecule type" value="Genomic_DNA"/>
</dbReference>
<feature type="domain" description="Protein kinase" evidence="8">
    <location>
        <begin position="410"/>
        <end position="916"/>
    </location>
</feature>
<keyword evidence="1" id="KW-0723">Serine/threonine-protein kinase</keyword>
<dbReference type="PANTHER" id="PTHR24058">
    <property type="entry name" value="DUAL SPECIFICITY PROTEIN KINASE"/>
    <property type="match status" value="1"/>
</dbReference>
<keyword evidence="4" id="KW-0418">Kinase</keyword>
<accession>A0A0N1I3C9</accession>
<feature type="region of interest" description="Disordered" evidence="7">
    <location>
        <begin position="936"/>
        <end position="981"/>
    </location>
</feature>
<dbReference type="OrthoDB" id="9332038at2759"/>
<dbReference type="VEuPathDB" id="TriTrypDB:Lsey_0134_0110"/>
<dbReference type="SMART" id="SM00220">
    <property type="entry name" value="S_TKc"/>
    <property type="match status" value="1"/>
</dbReference>
<dbReference type="Proteomes" id="UP000038009">
    <property type="component" value="Unassembled WGS sequence"/>
</dbReference>
<dbReference type="PROSITE" id="PS00107">
    <property type="entry name" value="PROTEIN_KINASE_ATP"/>
    <property type="match status" value="1"/>
</dbReference>
<feature type="region of interest" description="Disordered" evidence="7">
    <location>
        <begin position="185"/>
        <end position="303"/>
    </location>
</feature>
<keyword evidence="10" id="KW-1185">Reference proteome</keyword>
<dbReference type="InterPro" id="IPR000719">
    <property type="entry name" value="Prot_kinase_dom"/>
</dbReference>
<dbReference type="PROSITE" id="PS00108">
    <property type="entry name" value="PROTEIN_KINASE_ST"/>
    <property type="match status" value="1"/>
</dbReference>
<name>A0A0N1I3C9_LEPSE</name>
<sequence length="981" mass="102473">MNSDRFNVHWLSSTAASASGSGANASRQQQQPQSQPPPSASSSPPPLRSTSGLPAPHSSASSHTGAATSAVTLTFGFGGESRANTSSSISYAGGTPKYEDPTAMSMVTNTAAAGSPAGYRSMGSTAPYNQPHSGGYCRPSKQPPTQQRTYARGPSSPNAPLSSNPNASKPTEDAAPAFMVSMPVGVGTSGGDGQPVSGYSHWRGGNHHCSGRGGRGGGAYPGDHQRGRSGGHGVQGDPLHTPRRQQQQRQQSSSRSQQGRLRGSGGGGGSGSGNHSISNSGMHSRIASSSSALDLPPPPPIESNSAVVEVEASHGASELPSTSPPHAAISNAAAAVGGSGGVRCTRPRGEERPTVVLSQNIMAVYQAINEIFYQERHKLLAAPAKYAARKYEDTSGHYVPCEGEVIADRYAFKELIGQGSFGKVLHCIDRKYNEPVAVKVIRSGPYFEGQGWFEAQVVAHLNNDPSLQNLVVQLRKVFLWKGHMVLVFEPLSFSLYKLITLTKHNGVSLDLTRKFAYQIVKVLLVLEQHQPPIIHCDLKPENVLLRDPSRSGVRVIDFGSACYQQQTTWRLPPAHVQLPASSPSAVAGPPWDAVDERRGGATATAAASGSSAVTSPRAQAAVAASSPDKVLTGSGGDAPTGGVSNLPLQRQQTTVAPTANAVAGTTEDASAAATASAHVEVVMPKYIQSRYYRSPEVILELGYTTAIDRWSLGCFLIEMHTGRPLFQGNNEADMIAYFTMVLGPLPDYMIASSPKRTRLYHTCPIHSGGGEGSSPPPALGVPSGASAAQALFSQQQLQQQQRAASPLLAFTALPSPTLHPFSDAPGHAPGSPFFLRTPQVEDAESATAYAVRAEGQGTPLERVLGVYTGGPRGCRAGQRGHDEAAYEIFCDFIAKLLQYDPRKRMSCAEAMQHPFLEPIRVLEACAAAAAAGSCSAPPRTDSGAPSMGENALAAAAGTTAAAAPTANTAAAPDKSNDAPST</sequence>
<feature type="compositionally biased region" description="Gly residues" evidence="7">
    <location>
        <begin position="262"/>
        <end position="272"/>
    </location>
</feature>
<feature type="compositionally biased region" description="Low complexity" evidence="7">
    <location>
        <begin position="580"/>
        <end position="590"/>
    </location>
</feature>
<evidence type="ECO:0000256" key="1">
    <source>
        <dbReference type="ARBA" id="ARBA00022527"/>
    </source>
</evidence>
<feature type="binding site" evidence="6">
    <location>
        <position position="439"/>
    </location>
    <ligand>
        <name>ATP</name>
        <dbReference type="ChEBI" id="CHEBI:30616"/>
    </ligand>
</feature>
<dbReference type="InterPro" id="IPR008271">
    <property type="entry name" value="Ser/Thr_kinase_AS"/>
</dbReference>
<feature type="compositionally biased region" description="Low complexity" evidence="7">
    <location>
        <begin position="12"/>
        <end position="33"/>
    </location>
</feature>
<dbReference type="GO" id="GO:0005524">
    <property type="term" value="F:ATP binding"/>
    <property type="evidence" value="ECO:0007669"/>
    <property type="project" value="UniProtKB-UniRule"/>
</dbReference>
<comment type="caution">
    <text evidence="9">The sequence shown here is derived from an EMBL/GenBank/DDBJ whole genome shotgun (WGS) entry which is preliminary data.</text>
</comment>
<dbReference type="InterPro" id="IPR017441">
    <property type="entry name" value="Protein_kinase_ATP_BS"/>
</dbReference>
<evidence type="ECO:0000256" key="3">
    <source>
        <dbReference type="ARBA" id="ARBA00022741"/>
    </source>
</evidence>
<feature type="region of interest" description="Disordered" evidence="7">
    <location>
        <begin position="1"/>
        <end position="100"/>
    </location>
</feature>
<feature type="compositionally biased region" description="Low complexity" evidence="7">
    <location>
        <begin position="244"/>
        <end position="261"/>
    </location>
</feature>
<evidence type="ECO:0000256" key="2">
    <source>
        <dbReference type="ARBA" id="ARBA00022679"/>
    </source>
</evidence>
<feature type="region of interest" description="Disordered" evidence="7">
    <location>
        <begin position="764"/>
        <end position="784"/>
    </location>
</feature>
<reference evidence="9 10" key="1">
    <citation type="journal article" date="2015" name="PLoS Pathog.">
        <title>Leptomonas seymouri: Adaptations to the Dixenous Life Cycle Analyzed by Genome Sequencing, Transcriptome Profiling and Co-infection with Leishmania donovani.</title>
        <authorList>
            <person name="Kraeva N."/>
            <person name="Butenko A."/>
            <person name="Hlavacova J."/>
            <person name="Kostygov A."/>
            <person name="Myskova J."/>
            <person name="Grybchuk D."/>
            <person name="Lestinova T."/>
            <person name="Votypka J."/>
            <person name="Volf P."/>
            <person name="Opperdoes F."/>
            <person name="Flegontov P."/>
            <person name="Lukes J."/>
            <person name="Yurchenko V."/>
        </authorList>
    </citation>
    <scope>NUCLEOTIDE SEQUENCE [LARGE SCALE GENOMIC DNA]</scope>
    <source>
        <strain evidence="9 10">ATCC 30220</strain>
    </source>
</reference>
<evidence type="ECO:0000256" key="4">
    <source>
        <dbReference type="ARBA" id="ARBA00022777"/>
    </source>
</evidence>
<dbReference type="Pfam" id="PF00069">
    <property type="entry name" value="Pkinase"/>
    <property type="match status" value="2"/>
</dbReference>
<feature type="compositionally biased region" description="Pro residues" evidence="7">
    <location>
        <begin position="34"/>
        <end position="47"/>
    </location>
</feature>
<keyword evidence="5 6" id="KW-0067">ATP-binding</keyword>
<evidence type="ECO:0000256" key="7">
    <source>
        <dbReference type="SAM" id="MobiDB-lite"/>
    </source>
</evidence>
<dbReference type="PROSITE" id="PS50011">
    <property type="entry name" value="PROTEIN_KINASE_DOM"/>
    <property type="match status" value="1"/>
</dbReference>
<dbReference type="OMA" id="GHYVPCE"/>
<gene>
    <name evidence="9" type="ORF">ABL78_4564</name>
</gene>
<keyword evidence="3 6" id="KW-0547">Nucleotide-binding</keyword>
<evidence type="ECO:0000256" key="5">
    <source>
        <dbReference type="ARBA" id="ARBA00022840"/>
    </source>
</evidence>
<feature type="compositionally biased region" description="Low complexity" evidence="7">
    <location>
        <begin position="600"/>
        <end position="615"/>
    </location>
</feature>